<proteinExistence type="predicted"/>
<protein>
    <recommendedName>
        <fullName evidence="3">Reverse transcriptase domain-containing protein</fullName>
    </recommendedName>
</protein>
<dbReference type="GO" id="GO:0071897">
    <property type="term" value="P:DNA biosynthetic process"/>
    <property type="evidence" value="ECO:0007669"/>
    <property type="project" value="UniProtKB-ARBA"/>
</dbReference>
<evidence type="ECO:0000256" key="1">
    <source>
        <dbReference type="SAM" id="Phobius"/>
    </source>
</evidence>
<keyword evidence="1" id="KW-0472">Membrane</keyword>
<dbReference type="AlphaFoldDB" id="A0A9D4SI15"/>
<dbReference type="InterPro" id="IPR043502">
    <property type="entry name" value="DNA/RNA_pol_sf"/>
</dbReference>
<keyword evidence="1" id="KW-1133">Transmembrane helix</keyword>
<reference evidence="2" key="1">
    <citation type="submission" date="2020-06" db="EMBL/GenBank/DDBJ databases">
        <authorList>
            <person name="Ji K."/>
            <person name="Li J."/>
        </authorList>
    </citation>
    <scope>NUCLEOTIDE SEQUENCE</scope>
    <source>
        <strain evidence="2">JKM2019</strain>
        <tissue evidence="2">Whole body</tissue>
    </source>
</reference>
<accession>A0A9D4SI15</accession>
<feature type="transmembrane region" description="Helical" evidence="1">
    <location>
        <begin position="133"/>
        <end position="154"/>
    </location>
</feature>
<comment type="caution">
    <text evidence="2">The sequence shown here is derived from an EMBL/GenBank/DDBJ whole genome shotgun (WGS) entry which is preliminary data.</text>
</comment>
<dbReference type="Proteomes" id="UP000828236">
    <property type="component" value="Unassembled WGS sequence"/>
</dbReference>
<dbReference type="Gene3D" id="3.30.70.270">
    <property type="match status" value="1"/>
</dbReference>
<gene>
    <name evidence="2" type="ORF">HUG17_4950</name>
</gene>
<organism evidence="2">
    <name type="scientific">Dermatophagoides farinae</name>
    <name type="common">American house dust mite</name>
    <dbReference type="NCBI Taxonomy" id="6954"/>
    <lineage>
        <taxon>Eukaryota</taxon>
        <taxon>Metazoa</taxon>
        <taxon>Ecdysozoa</taxon>
        <taxon>Arthropoda</taxon>
        <taxon>Chelicerata</taxon>
        <taxon>Arachnida</taxon>
        <taxon>Acari</taxon>
        <taxon>Acariformes</taxon>
        <taxon>Sarcoptiformes</taxon>
        <taxon>Astigmata</taxon>
        <taxon>Psoroptidia</taxon>
        <taxon>Analgoidea</taxon>
        <taxon>Pyroglyphidae</taxon>
        <taxon>Dermatophagoidinae</taxon>
        <taxon>Dermatophagoides</taxon>
    </lineage>
</organism>
<dbReference type="EMBL" id="SDOV01000004">
    <property type="protein sequence ID" value="KAH7641905.1"/>
    <property type="molecule type" value="Genomic_DNA"/>
</dbReference>
<sequence>MNEWINKTPISKNDIPIYKIVNSIKSFKDNVAEWPAFKSRVESLIIERKNISESSKESSFPSWKALSKEFEDPELINMYIQSMILKMTNVKDKYDTDGLGRLKRKLKNLRMPLEKYSVLWKNQSNQLMIMQMIVLPFGVISAPAILTQVVSTIINNMSLNSRSILENSMYMDDLLAVSHSESLLLNVIFRKEFATIQDKDWDDDLDEEIVSKINDLTIGLNELNEIKFVRYVEDLRQVSCFVDASS</sequence>
<evidence type="ECO:0008006" key="3">
    <source>
        <dbReference type="Google" id="ProtNLM"/>
    </source>
</evidence>
<keyword evidence="1" id="KW-0812">Transmembrane</keyword>
<evidence type="ECO:0000313" key="2">
    <source>
        <dbReference type="EMBL" id="KAH7641905.1"/>
    </source>
</evidence>
<dbReference type="SUPFAM" id="SSF56672">
    <property type="entry name" value="DNA/RNA polymerases"/>
    <property type="match status" value="1"/>
</dbReference>
<reference evidence="2" key="2">
    <citation type="journal article" date="2021" name="World Allergy Organ. J.">
        <title>Chromosome-level assembly of Dermatophagoides farinae genome and transcriptome reveals two novel allergens Der f 37 and Der f 39.</title>
        <authorList>
            <person name="Chen J."/>
            <person name="Cai Z."/>
            <person name="Fan D."/>
            <person name="Hu J."/>
            <person name="Hou Y."/>
            <person name="He Y."/>
            <person name="Zhang Z."/>
            <person name="Zhao Z."/>
            <person name="Gao P."/>
            <person name="Hu W."/>
            <person name="Sun J."/>
            <person name="Li J."/>
            <person name="Ji K."/>
        </authorList>
    </citation>
    <scope>NUCLEOTIDE SEQUENCE</scope>
    <source>
        <strain evidence="2">JKM2019</strain>
    </source>
</reference>
<dbReference type="InterPro" id="IPR043128">
    <property type="entry name" value="Rev_trsase/Diguanyl_cyclase"/>
</dbReference>
<name>A0A9D4SI15_DERFA</name>